<dbReference type="Proteomes" id="UP000197007">
    <property type="component" value="Chromosome"/>
</dbReference>
<keyword evidence="1" id="KW-0732">Signal</keyword>
<reference evidence="3" key="1">
    <citation type="submission" date="2017-06" db="EMBL/GenBank/DDBJ databases">
        <title>Complete genome sequence of Capnocytophaga sp. KCOM 1579 (=ChDC OS43) isolated from a human refractory periapical abscess lesion.</title>
        <authorList>
            <person name="Kook J.-K."/>
            <person name="Park S.-N."/>
            <person name="Lim Y.K."/>
            <person name="Roh H."/>
        </authorList>
    </citation>
    <scope>NUCLEOTIDE SEQUENCE [LARGE SCALE GENOMIC DNA]</scope>
    <source>
        <strain evidence="3">ChDC OS43</strain>
    </source>
</reference>
<sequence length="298" mass="34454">MKNNLMKKILFFFVLFSCVFTHSQELNAIVTVNTQQVNLSNRSVFKTLEKSLQEFINQTRWTDIKVRENERLRCSFTLVITKFENTRYEATLLVQSSRPVYNSAYQSPIFNLQDKEVSFEYQEFAPLSFNESTFESNLTSVVAYYAYLLLGFDADTFSEKGGYPYFIKAKQIANLGQNSGYEGWRDNGRNNRFSLINELISENYDDYHKTLYQYHRLGLDQMSSNEKQAKETIQTAILLLDKIPSLRLNSYAMTLFFNAKTDEIAAIFAGGVMVDTKKLKETLQKLAPTQGAKWGEIK</sequence>
<dbReference type="InterPro" id="IPR032274">
    <property type="entry name" value="DUF4835"/>
</dbReference>
<evidence type="ECO:0000313" key="3">
    <source>
        <dbReference type="Proteomes" id="UP000197007"/>
    </source>
</evidence>
<feature type="chain" id="PRO_5013029231" evidence="1">
    <location>
        <begin position="24"/>
        <end position="298"/>
    </location>
</feature>
<evidence type="ECO:0000313" key="2">
    <source>
        <dbReference type="EMBL" id="ASF44521.1"/>
    </source>
</evidence>
<name>A0A1Z4BT79_9FLAO</name>
<proteinExistence type="predicted"/>
<protein>
    <submittedName>
        <fullName evidence="2">DUF4835 domain-containing protein</fullName>
    </submittedName>
</protein>
<feature type="signal peptide" evidence="1">
    <location>
        <begin position="1"/>
        <end position="23"/>
    </location>
</feature>
<accession>A0A1Z4BT79</accession>
<evidence type="ECO:0000256" key="1">
    <source>
        <dbReference type="SAM" id="SignalP"/>
    </source>
</evidence>
<dbReference type="Pfam" id="PF16119">
    <property type="entry name" value="DUF4835"/>
    <property type="match status" value="1"/>
</dbReference>
<dbReference type="EMBL" id="CP022022">
    <property type="protein sequence ID" value="ASF44521.1"/>
    <property type="molecule type" value="Genomic_DNA"/>
</dbReference>
<dbReference type="AlphaFoldDB" id="A0A1Z4BT79"/>
<organism evidence="2 3">
    <name type="scientific">Capnocytophaga endodontalis</name>
    <dbReference type="NCBI Taxonomy" id="2708117"/>
    <lineage>
        <taxon>Bacteria</taxon>
        <taxon>Pseudomonadati</taxon>
        <taxon>Bacteroidota</taxon>
        <taxon>Flavobacteriia</taxon>
        <taxon>Flavobacteriales</taxon>
        <taxon>Flavobacteriaceae</taxon>
        <taxon>Capnocytophaga</taxon>
    </lineage>
</organism>
<dbReference type="KEGG" id="capn:CBG49_09360"/>
<keyword evidence="3" id="KW-1185">Reference proteome</keyword>
<gene>
    <name evidence="2" type="ORF">CBG49_09360</name>
</gene>